<keyword evidence="4 12" id="KW-0812">Transmembrane</keyword>
<accession>A0A7M7J0I4</accession>
<dbReference type="Pfam" id="PF09756">
    <property type="entry name" value="DDRGK"/>
    <property type="match status" value="1"/>
</dbReference>
<dbReference type="KEGG" id="vde:111243287"/>
<evidence type="ECO:0000256" key="5">
    <source>
        <dbReference type="ARBA" id="ARBA00022786"/>
    </source>
</evidence>
<evidence type="ECO:0000256" key="11">
    <source>
        <dbReference type="SAM" id="MobiDB-lite"/>
    </source>
</evidence>
<evidence type="ECO:0000256" key="7">
    <source>
        <dbReference type="ARBA" id="ARBA00022989"/>
    </source>
</evidence>
<evidence type="ECO:0000256" key="1">
    <source>
        <dbReference type="ARBA" id="ARBA00004389"/>
    </source>
</evidence>
<evidence type="ECO:0000256" key="9">
    <source>
        <dbReference type="ARBA" id="ARBA00049608"/>
    </source>
</evidence>
<dbReference type="SUPFAM" id="SSF46785">
    <property type="entry name" value="Winged helix' DNA-binding domain"/>
    <property type="match status" value="1"/>
</dbReference>
<dbReference type="PANTHER" id="PTHR48176:SF1">
    <property type="entry name" value="DDRGK DOMAIN-CONTAINING PROTEIN 1"/>
    <property type="match status" value="1"/>
</dbReference>
<comment type="subunit">
    <text evidence="10">Interacts with Atg9; the interaction is transient.</text>
</comment>
<dbReference type="Proteomes" id="UP000594260">
    <property type="component" value="Unplaced"/>
</dbReference>
<keyword evidence="8 12" id="KW-0472">Membrane</keyword>
<evidence type="ECO:0000256" key="10">
    <source>
        <dbReference type="ARBA" id="ARBA00049687"/>
    </source>
</evidence>
<protein>
    <recommendedName>
        <fullName evidence="3">DDRGK domain-containing protein 1</fullName>
    </recommendedName>
</protein>
<evidence type="ECO:0000256" key="2">
    <source>
        <dbReference type="ARBA" id="ARBA00009829"/>
    </source>
</evidence>
<comment type="function">
    <text evidence="9">Substrate adapter for ufmylation, the covalent attachment of the ubiquitin-like modifier UFM1 to substrate proteins. Required for ufmylation of Atg9; protects the nervous system during aging, possibly by stabilizing Atg9 and supporting its function.</text>
</comment>
<dbReference type="AlphaFoldDB" id="A0A7M7J0I4"/>
<evidence type="ECO:0000313" key="14">
    <source>
        <dbReference type="Proteomes" id="UP000594260"/>
    </source>
</evidence>
<dbReference type="GeneID" id="111243287"/>
<dbReference type="InParanoid" id="A0A7M7J0I4"/>
<dbReference type="InterPro" id="IPR050899">
    <property type="entry name" value="DDRGK_domain-containing"/>
</dbReference>
<evidence type="ECO:0000256" key="4">
    <source>
        <dbReference type="ARBA" id="ARBA00022692"/>
    </source>
</evidence>
<dbReference type="EnsemblMetazoa" id="XM_022788591">
    <property type="protein sequence ID" value="XP_022644326"/>
    <property type="gene ID" value="LOC111243287"/>
</dbReference>
<proteinExistence type="inferred from homology"/>
<evidence type="ECO:0000256" key="8">
    <source>
        <dbReference type="ARBA" id="ARBA00023136"/>
    </source>
</evidence>
<dbReference type="Gene3D" id="1.10.10.10">
    <property type="entry name" value="Winged helix-like DNA-binding domain superfamily/Winged helix DNA-binding domain"/>
    <property type="match status" value="1"/>
</dbReference>
<dbReference type="InterPro" id="IPR019153">
    <property type="entry name" value="DDRGK_dom-contain"/>
</dbReference>
<comment type="subcellular location">
    <subcellularLocation>
        <location evidence="1">Endoplasmic reticulum membrane</location>
        <topology evidence="1">Single-pass membrane protein</topology>
    </subcellularLocation>
</comment>
<comment type="similarity">
    <text evidence="2">Belongs to the DDRGK1 family.</text>
</comment>
<keyword evidence="6" id="KW-0256">Endoplasmic reticulum</keyword>
<keyword evidence="7 12" id="KW-1133">Transmembrane helix</keyword>
<dbReference type="FunFam" id="1.10.10.10:FF:000143">
    <property type="entry name" value="DDRGK domain-containing protein 1"/>
    <property type="match status" value="1"/>
</dbReference>
<reference evidence="13" key="1">
    <citation type="submission" date="2021-01" db="UniProtKB">
        <authorList>
            <consortium name="EnsemblMetazoa"/>
        </authorList>
    </citation>
    <scope>IDENTIFICATION</scope>
</reference>
<organism evidence="13 14">
    <name type="scientific">Varroa destructor</name>
    <name type="common">Honeybee mite</name>
    <dbReference type="NCBI Taxonomy" id="109461"/>
    <lineage>
        <taxon>Eukaryota</taxon>
        <taxon>Metazoa</taxon>
        <taxon>Ecdysozoa</taxon>
        <taxon>Arthropoda</taxon>
        <taxon>Chelicerata</taxon>
        <taxon>Arachnida</taxon>
        <taxon>Acari</taxon>
        <taxon>Parasitiformes</taxon>
        <taxon>Mesostigmata</taxon>
        <taxon>Gamasina</taxon>
        <taxon>Dermanyssoidea</taxon>
        <taxon>Varroidae</taxon>
        <taxon>Varroa</taxon>
    </lineage>
</organism>
<dbReference type="CTD" id="65992"/>
<dbReference type="PANTHER" id="PTHR48176">
    <property type="entry name" value="DDRGK DOMAIN-CONTAINING PROTEIN 1"/>
    <property type="match status" value="1"/>
</dbReference>
<name>A0A7M7J0I4_VARDE</name>
<evidence type="ECO:0000256" key="12">
    <source>
        <dbReference type="SAM" id="Phobius"/>
    </source>
</evidence>
<dbReference type="InterPro" id="IPR036390">
    <property type="entry name" value="WH_DNA-bd_sf"/>
</dbReference>
<keyword evidence="14" id="KW-1185">Reference proteome</keyword>
<evidence type="ECO:0000256" key="3">
    <source>
        <dbReference type="ARBA" id="ARBA00018218"/>
    </source>
</evidence>
<sequence>MPTDTLLLAIAAVISIAAIGFLLLFLLRRSQNSDDTPDRPRLRPAQMNRADDEVMRRPIRARGIRNRMTRELFEEEAVREREERLREVFEENDVDMPTGKVGTKKLRKLEEKAEKRRLRELELQEREERAQKQAEEDEYRKKVEQKKEDEQKQKEEEERRQKEEKERREHEEYLKMKAAFAVEEEGFDQEDDPNSSQKLHEFITYINEHKVVQLENLAAQFRMKTQDCIDRVQRLLEDESLCGVIDDRGKFIAITRDELDEVARFIKVRGRVSIQELVENSNRLINLASVST</sequence>
<keyword evidence="5" id="KW-0833">Ubl conjugation pathway</keyword>
<evidence type="ECO:0000256" key="6">
    <source>
        <dbReference type="ARBA" id="ARBA00022824"/>
    </source>
</evidence>
<feature type="region of interest" description="Disordered" evidence="11">
    <location>
        <begin position="32"/>
        <end position="51"/>
    </location>
</feature>
<dbReference type="OrthoDB" id="2285710at2759"/>
<dbReference type="OMA" id="EFTRECN"/>
<dbReference type="GO" id="GO:0044389">
    <property type="term" value="F:ubiquitin-like protein ligase binding"/>
    <property type="evidence" value="ECO:0007669"/>
    <property type="project" value="TreeGrafter"/>
</dbReference>
<evidence type="ECO:0000313" key="13">
    <source>
        <dbReference type="EnsemblMetazoa" id="XP_022644326"/>
    </source>
</evidence>
<feature type="transmembrane region" description="Helical" evidence="12">
    <location>
        <begin position="6"/>
        <end position="27"/>
    </location>
</feature>
<dbReference type="GO" id="GO:0005789">
    <property type="term" value="C:endoplasmic reticulum membrane"/>
    <property type="evidence" value="ECO:0007669"/>
    <property type="project" value="UniProtKB-SubCell"/>
</dbReference>
<dbReference type="SMART" id="SM01128">
    <property type="entry name" value="DDRGK"/>
    <property type="match status" value="1"/>
</dbReference>
<dbReference type="InterPro" id="IPR036388">
    <property type="entry name" value="WH-like_DNA-bd_sf"/>
</dbReference>
<dbReference type="RefSeq" id="XP_022644326.1">
    <property type="nucleotide sequence ID" value="XM_022788591.1"/>
</dbReference>
<feature type="region of interest" description="Disordered" evidence="11">
    <location>
        <begin position="124"/>
        <end position="170"/>
    </location>
</feature>